<keyword evidence="6" id="KW-1185">Reference proteome</keyword>
<dbReference type="InterPro" id="IPR008979">
    <property type="entry name" value="Galactose-bd-like_sf"/>
</dbReference>
<keyword evidence="1" id="KW-0378">Hydrolase</keyword>
<gene>
    <name evidence="5" type="ORF">CYPRO_1487</name>
</gene>
<dbReference type="RefSeq" id="WP_164682626.1">
    <property type="nucleotide sequence ID" value="NZ_CP027806.1"/>
</dbReference>
<dbReference type="InterPro" id="IPR003305">
    <property type="entry name" value="CenC_carb-bd"/>
</dbReference>
<dbReference type="NCBIfam" id="TIGR04183">
    <property type="entry name" value="Por_Secre_tail"/>
    <property type="match status" value="1"/>
</dbReference>
<dbReference type="AlphaFoldDB" id="A0A345UJU1"/>
<organism evidence="5 6">
    <name type="scientific">Cyclonatronum proteinivorum</name>
    <dbReference type="NCBI Taxonomy" id="1457365"/>
    <lineage>
        <taxon>Bacteria</taxon>
        <taxon>Pseudomonadati</taxon>
        <taxon>Balneolota</taxon>
        <taxon>Balneolia</taxon>
        <taxon>Balneolales</taxon>
        <taxon>Cyclonatronaceae</taxon>
        <taxon>Cyclonatronum</taxon>
    </lineage>
</organism>
<feature type="signal peptide" evidence="2">
    <location>
        <begin position="1"/>
        <end position="31"/>
    </location>
</feature>
<dbReference type="SUPFAM" id="SSF49785">
    <property type="entry name" value="Galactose-binding domain-like"/>
    <property type="match status" value="1"/>
</dbReference>
<sequence>MKSFYTQSLRALCAMLLIAGLSFGAAQQADARQDNVIINGDFSSGLDSWTPFVADFAGVSADFSVIDGEAAITNISGAGGEVWYVQFNQILTESQVSSLQMGQNYKIQFDARSSEDGRQLRSYFGEEAGGFASINIADFNLTTEMQTYETVFTVDTTYPLMKLGFEMGFSNADVFIDNVSMVATEEEPTPPGGLTLPVTFDDPDIDYGLFDFEGAISEIVTDPTDPANMVVQTLKPEGAIFFAGTTVGDPDGFAEAIPFTPEETTMSVRVWSPVAGIPIRVKVENSNDPTVSVEAEVVNTVAEDWELLVFDFANQAPGTAPINFASTYNKFTIFFDFNFEDEAVERTYFWDDIAFGGEGVIVPPATPIGFVAQNNINGEPVGSGEMFLAAGPNNVENPNVEYRLYYARTADDVENPIEEANEYEFGSTPGDGDGVNAFGFNITGLDPGTSYTFWLHQYNSSTDLFSEPAVATEVSGGEGTSVEEPGELVRDFHLSQNYPNPFNPTTMIEFAVPEATEVTLEVFSINGQRVATLLNGSVQAGQHSVSFDATNLSSGIYLYRLQAGSEVMMRQMTLIK</sequence>
<evidence type="ECO:0000256" key="2">
    <source>
        <dbReference type="SAM" id="SignalP"/>
    </source>
</evidence>
<evidence type="ECO:0000313" key="5">
    <source>
        <dbReference type="EMBL" id="AXJ00743.1"/>
    </source>
</evidence>
<dbReference type="Pfam" id="PF18962">
    <property type="entry name" value="Por_Secre_tail"/>
    <property type="match status" value="1"/>
</dbReference>
<dbReference type="Pfam" id="PF02018">
    <property type="entry name" value="CBM_4_9"/>
    <property type="match status" value="1"/>
</dbReference>
<dbReference type="Gene3D" id="2.60.120.260">
    <property type="entry name" value="Galactose-binding domain-like"/>
    <property type="match status" value="1"/>
</dbReference>
<evidence type="ECO:0000259" key="4">
    <source>
        <dbReference type="Pfam" id="PF18962"/>
    </source>
</evidence>
<feature type="domain" description="CBM-cenC" evidence="3">
    <location>
        <begin position="35"/>
        <end position="168"/>
    </location>
</feature>
<keyword evidence="2" id="KW-0732">Signal</keyword>
<reference evidence="5 6" key="1">
    <citation type="submission" date="2018-03" db="EMBL/GenBank/DDBJ databases">
        <title>Phenotypic and genomic properties of Cyclonatronum proteinivorum gen. nov., sp. nov., a haloalkaliphilic bacteroidete from soda lakes possessing Na+-translocating rhodopsin.</title>
        <authorList>
            <person name="Toshchakov S.V."/>
            <person name="Korzhenkov A."/>
            <person name="Samarov N.I."/>
            <person name="Kublanov I.V."/>
            <person name="Muntyan M.S."/>
            <person name="Sorokin D.Y."/>
        </authorList>
    </citation>
    <scope>NUCLEOTIDE SEQUENCE [LARGE SCALE GENOMIC DNA]</scope>
    <source>
        <strain evidence="5 6">Omega</strain>
    </source>
</reference>
<feature type="domain" description="Secretion system C-terminal sorting" evidence="4">
    <location>
        <begin position="498"/>
        <end position="569"/>
    </location>
</feature>
<evidence type="ECO:0000256" key="1">
    <source>
        <dbReference type="ARBA" id="ARBA00022801"/>
    </source>
</evidence>
<dbReference type="Gene3D" id="2.60.40.4070">
    <property type="match status" value="1"/>
</dbReference>
<dbReference type="InterPro" id="IPR026444">
    <property type="entry name" value="Secre_tail"/>
</dbReference>
<protein>
    <submittedName>
        <fullName evidence="5">Por secretion system C-terminal sorting domain-containing protein</fullName>
    </submittedName>
</protein>
<feature type="chain" id="PRO_5016872342" evidence="2">
    <location>
        <begin position="32"/>
        <end position="576"/>
    </location>
</feature>
<proteinExistence type="predicted"/>
<evidence type="ECO:0000259" key="3">
    <source>
        <dbReference type="Pfam" id="PF02018"/>
    </source>
</evidence>
<dbReference type="KEGG" id="cprv:CYPRO_1487"/>
<evidence type="ECO:0000313" key="6">
    <source>
        <dbReference type="Proteomes" id="UP000254808"/>
    </source>
</evidence>
<name>A0A345UJU1_9BACT</name>
<dbReference type="GO" id="GO:0016798">
    <property type="term" value="F:hydrolase activity, acting on glycosyl bonds"/>
    <property type="evidence" value="ECO:0007669"/>
    <property type="project" value="InterPro"/>
</dbReference>
<accession>A0A345UJU1</accession>
<dbReference type="Proteomes" id="UP000254808">
    <property type="component" value="Chromosome"/>
</dbReference>
<dbReference type="EMBL" id="CP027806">
    <property type="protein sequence ID" value="AXJ00743.1"/>
    <property type="molecule type" value="Genomic_DNA"/>
</dbReference>